<protein>
    <recommendedName>
        <fullName evidence="3">cyanoalanine nitrilase</fullName>
        <ecNumber evidence="3">3.5.5.4</ecNumber>
    </recommendedName>
</protein>
<comment type="catalytic activity">
    <reaction evidence="1">
        <text>3-cyano-L-alanine + 2 H2O = L-aspartate + NH4(+)</text>
        <dbReference type="Rhea" id="RHEA:11188"/>
        <dbReference type="ChEBI" id="CHEBI:15377"/>
        <dbReference type="ChEBI" id="CHEBI:28938"/>
        <dbReference type="ChEBI" id="CHEBI:29991"/>
        <dbReference type="ChEBI" id="CHEBI:77860"/>
        <dbReference type="EC" id="3.5.5.4"/>
    </reaction>
</comment>
<feature type="active site" description="Proton acceptor" evidence="4">
    <location>
        <position position="71"/>
    </location>
</feature>
<evidence type="ECO:0000256" key="1">
    <source>
        <dbReference type="ARBA" id="ARBA00000322"/>
    </source>
</evidence>
<dbReference type="OrthoDB" id="10250282at2759"/>
<accession>A0A8K0IFQ9</accession>
<dbReference type="PANTHER" id="PTHR46044:SF1">
    <property type="entry name" value="CN HYDROLASE DOMAIN-CONTAINING PROTEIN"/>
    <property type="match status" value="1"/>
</dbReference>
<evidence type="ECO:0000256" key="3">
    <source>
        <dbReference type="ARBA" id="ARBA00039044"/>
    </source>
</evidence>
<dbReference type="PANTHER" id="PTHR46044">
    <property type="entry name" value="NITRILASE"/>
    <property type="match status" value="1"/>
</dbReference>
<reference evidence="6" key="2">
    <citation type="submission" date="2019-07" db="EMBL/GenBank/DDBJ databases">
        <authorList>
            <person name="Yang Y."/>
            <person name="Bocs S."/>
            <person name="Baudouin L."/>
        </authorList>
    </citation>
    <scope>NUCLEOTIDE SEQUENCE</scope>
    <source>
        <tissue evidence="6">Spear leaf of Hainan Tall coconut</tissue>
    </source>
</reference>
<dbReference type="AlphaFoldDB" id="A0A8K0IFQ9"/>
<dbReference type="GO" id="GO:0051410">
    <property type="term" value="P:detoxification of nitrogen compound"/>
    <property type="evidence" value="ECO:0007669"/>
    <property type="project" value="TreeGrafter"/>
</dbReference>
<evidence type="ECO:0000259" key="5">
    <source>
        <dbReference type="PROSITE" id="PS50263"/>
    </source>
</evidence>
<dbReference type="InterPro" id="IPR000132">
    <property type="entry name" value="Nitrilase/CN_hydratase_CS"/>
</dbReference>
<dbReference type="PROSITE" id="PS00920">
    <property type="entry name" value="NITRIL_CHT_1"/>
    <property type="match status" value="1"/>
</dbReference>
<evidence type="ECO:0000313" key="7">
    <source>
        <dbReference type="Proteomes" id="UP000797356"/>
    </source>
</evidence>
<dbReference type="InterPro" id="IPR003010">
    <property type="entry name" value="C-N_Hydrolase"/>
</dbReference>
<dbReference type="Proteomes" id="UP000797356">
    <property type="component" value="Chromosome 7"/>
</dbReference>
<dbReference type="Pfam" id="PF00795">
    <property type="entry name" value="CN_hydrolase"/>
    <property type="match status" value="1"/>
</dbReference>
<dbReference type="GO" id="GO:0047427">
    <property type="term" value="F:cyanoalanine nitrilase activity"/>
    <property type="evidence" value="ECO:0007669"/>
    <property type="project" value="UniProtKB-EC"/>
</dbReference>
<name>A0A8K0IFQ9_COCNU</name>
<keyword evidence="7" id="KW-1185">Reference proteome</keyword>
<dbReference type="Gene3D" id="3.60.110.10">
    <property type="entry name" value="Carbon-nitrogen hydrolase"/>
    <property type="match status" value="1"/>
</dbReference>
<dbReference type="InterPro" id="IPR036526">
    <property type="entry name" value="C-N_Hydrolase_sf"/>
</dbReference>
<reference evidence="6" key="1">
    <citation type="journal article" date="2017" name="Gigascience">
        <title>The genome draft of coconut (Cocos nucifera).</title>
        <authorList>
            <person name="Xiao Y."/>
            <person name="Xu P."/>
            <person name="Fan H."/>
            <person name="Baudouin L."/>
            <person name="Xia W."/>
            <person name="Bocs S."/>
            <person name="Xu J."/>
            <person name="Li Q."/>
            <person name="Guo A."/>
            <person name="Zhou L."/>
            <person name="Li J."/>
            <person name="Wu Y."/>
            <person name="Ma Z."/>
            <person name="Armero A."/>
            <person name="Issali A.E."/>
            <person name="Liu N."/>
            <person name="Peng M."/>
            <person name="Yang Y."/>
        </authorList>
    </citation>
    <scope>NUCLEOTIDE SEQUENCE</scope>
    <source>
        <tissue evidence="6">Spear leaf of Hainan Tall coconut</tissue>
    </source>
</reference>
<gene>
    <name evidence="6" type="ORF">COCNU_07G013280</name>
</gene>
<evidence type="ECO:0000313" key="6">
    <source>
        <dbReference type="EMBL" id="KAG1355216.1"/>
    </source>
</evidence>
<evidence type="ECO:0000256" key="4">
    <source>
        <dbReference type="PROSITE-ProRule" id="PRU10139"/>
    </source>
</evidence>
<feature type="domain" description="CN hydrolase" evidence="5">
    <location>
        <begin position="31"/>
        <end position="141"/>
    </location>
</feature>
<dbReference type="EC" id="3.5.5.4" evidence="3"/>
<comment type="caution">
    <text evidence="6">The sequence shown here is derived from an EMBL/GenBank/DDBJ whole genome shotgun (WGS) entry which is preliminary data.</text>
</comment>
<proteinExistence type="inferred from homology"/>
<dbReference type="EMBL" id="CM017878">
    <property type="protein sequence ID" value="KAG1355216.1"/>
    <property type="molecule type" value="Genomic_DNA"/>
</dbReference>
<organism evidence="6 7">
    <name type="scientific">Cocos nucifera</name>
    <name type="common">Coconut palm</name>
    <dbReference type="NCBI Taxonomy" id="13894"/>
    <lineage>
        <taxon>Eukaryota</taxon>
        <taxon>Viridiplantae</taxon>
        <taxon>Streptophyta</taxon>
        <taxon>Embryophyta</taxon>
        <taxon>Tracheophyta</taxon>
        <taxon>Spermatophyta</taxon>
        <taxon>Magnoliopsida</taxon>
        <taxon>Liliopsida</taxon>
        <taxon>Arecaceae</taxon>
        <taxon>Arecoideae</taxon>
        <taxon>Cocoseae</taxon>
        <taxon>Attaleinae</taxon>
        <taxon>Cocos</taxon>
    </lineage>
</organism>
<dbReference type="InterPro" id="IPR044149">
    <property type="entry name" value="Nitrilases_CHs"/>
</dbReference>
<sequence>MALVPAQNLVESSVIAEVDMGGGSDPSSVTVRATVVQASTVFYDTPATLDKAERLIADAAAYGSQLVVFPEAFIGGYPRGSTFGVTIGSRSVKGREEFRKYHAAAIAVPGWYALKGVVWVKTADIGASTIPGNHFALCTSV</sequence>
<comment type="similarity">
    <text evidence="2">Belongs to the carbon-nitrogen hydrolase superfamily. Nitrilase family.</text>
</comment>
<dbReference type="SUPFAM" id="SSF56317">
    <property type="entry name" value="Carbon-nitrogen hydrolase"/>
    <property type="match status" value="1"/>
</dbReference>
<dbReference type="PROSITE" id="PS50263">
    <property type="entry name" value="CN_HYDROLASE"/>
    <property type="match status" value="1"/>
</dbReference>
<evidence type="ECO:0000256" key="2">
    <source>
        <dbReference type="ARBA" id="ARBA00008129"/>
    </source>
</evidence>
<dbReference type="GO" id="GO:0018822">
    <property type="term" value="F:nitrile hydratase activity"/>
    <property type="evidence" value="ECO:0007669"/>
    <property type="project" value="TreeGrafter"/>
</dbReference>